<dbReference type="RefSeq" id="WP_344342916.1">
    <property type="nucleotide sequence ID" value="NZ_BAAAQT010000006.1"/>
</dbReference>
<evidence type="ECO:0000256" key="4">
    <source>
        <dbReference type="ARBA" id="ARBA00022857"/>
    </source>
</evidence>
<dbReference type="InterPro" id="IPR016205">
    <property type="entry name" value="Glycerol_DH"/>
</dbReference>
<dbReference type="EMBL" id="BAAAQT010000006">
    <property type="protein sequence ID" value="GAA2174081.1"/>
    <property type="molecule type" value="Genomic_DNA"/>
</dbReference>
<keyword evidence="8" id="KW-0594">Phospholipid biosynthesis</keyword>
<dbReference type="Proteomes" id="UP001501599">
    <property type="component" value="Unassembled WGS sequence"/>
</dbReference>
<evidence type="ECO:0000256" key="1">
    <source>
        <dbReference type="ARBA" id="ARBA00022490"/>
    </source>
</evidence>
<evidence type="ECO:0000313" key="11">
    <source>
        <dbReference type="Proteomes" id="UP001501599"/>
    </source>
</evidence>
<dbReference type="PANTHER" id="PTHR43616">
    <property type="entry name" value="GLYCEROL DEHYDROGENASE"/>
    <property type="match status" value="1"/>
</dbReference>
<gene>
    <name evidence="10" type="ORF">GCM10009846_18640</name>
</gene>
<dbReference type="InterPro" id="IPR032837">
    <property type="entry name" value="G1PDH"/>
</dbReference>
<keyword evidence="7" id="KW-0443">Lipid metabolism</keyword>
<comment type="caution">
    <text evidence="10">The sequence shown here is derived from an EMBL/GenBank/DDBJ whole genome shotgun (WGS) entry which is preliminary data.</text>
</comment>
<keyword evidence="2" id="KW-0444">Lipid biosynthesis</keyword>
<keyword evidence="5" id="KW-0560">Oxidoreductase</keyword>
<evidence type="ECO:0000256" key="7">
    <source>
        <dbReference type="ARBA" id="ARBA00023098"/>
    </source>
</evidence>
<evidence type="ECO:0000256" key="5">
    <source>
        <dbReference type="ARBA" id="ARBA00023002"/>
    </source>
</evidence>
<organism evidence="10 11">
    <name type="scientific">Agrococcus versicolor</name>
    <dbReference type="NCBI Taxonomy" id="501482"/>
    <lineage>
        <taxon>Bacteria</taxon>
        <taxon>Bacillati</taxon>
        <taxon>Actinomycetota</taxon>
        <taxon>Actinomycetes</taxon>
        <taxon>Micrococcales</taxon>
        <taxon>Microbacteriaceae</taxon>
        <taxon>Agrococcus</taxon>
    </lineage>
</organism>
<accession>A0ABP5MHL3</accession>
<evidence type="ECO:0000256" key="3">
    <source>
        <dbReference type="ARBA" id="ARBA00022723"/>
    </source>
</evidence>
<dbReference type="CDD" id="cd08175">
    <property type="entry name" value="G1PDH"/>
    <property type="match status" value="1"/>
</dbReference>
<evidence type="ECO:0000313" key="10">
    <source>
        <dbReference type="EMBL" id="GAA2174081.1"/>
    </source>
</evidence>
<dbReference type="SUPFAM" id="SSF56796">
    <property type="entry name" value="Dehydroquinate synthase-like"/>
    <property type="match status" value="1"/>
</dbReference>
<dbReference type="Pfam" id="PF13685">
    <property type="entry name" value="Fe-ADH_2"/>
    <property type="match status" value="1"/>
</dbReference>
<sequence>MTALIERAVERATDTRAIVAGADVLSRVGPLVAELLPGRTAIVVADETTWAVAGEATTASLAAAGVALAEPYVLPGTPPPYAGYEAVEALRDHLAPLDVVVVLVGAGTLNDIAKLASGELERPYVCVATAPSMDGYAAFGASIAKDGYKQTMTCPAPIAVVADHRVLAAAPGRMTASGVGDLVEKLPGGADWILAEALGAEPLDADVWALVQEPLRAALADPEGIRDGDVAATVGLADGLVLSGLAMQAHQSSRPASGAGHQCSHLWEMEGLGVHDDPPLSHGLKVGLGTIMLTALYEEALRRDLGALDVDAAVDAFPEWAAIARSIRREGFSEQLLPAALAQSEAKHPSPETLLARLTILRDAWPTLSERLRAQLLPADEVERILATVGAVTHPSQIGLSPEAFRATYTRAMRIRSRYTLLDVLHEAGVLDECIDALFAPGGFWAERPFPAA</sequence>
<keyword evidence="3" id="KW-0479">Metal-binding</keyword>
<keyword evidence="6" id="KW-0520">NAD</keyword>
<dbReference type="PANTHER" id="PTHR43616:SF5">
    <property type="entry name" value="GLYCEROL DEHYDROGENASE 1"/>
    <property type="match status" value="1"/>
</dbReference>
<evidence type="ECO:0000256" key="8">
    <source>
        <dbReference type="ARBA" id="ARBA00023209"/>
    </source>
</evidence>
<evidence type="ECO:0000256" key="6">
    <source>
        <dbReference type="ARBA" id="ARBA00023027"/>
    </source>
</evidence>
<keyword evidence="9" id="KW-1208">Phospholipid metabolism</keyword>
<proteinExistence type="predicted"/>
<evidence type="ECO:0000256" key="2">
    <source>
        <dbReference type="ARBA" id="ARBA00022516"/>
    </source>
</evidence>
<dbReference type="Gene3D" id="3.40.50.1970">
    <property type="match status" value="1"/>
</dbReference>
<keyword evidence="11" id="KW-1185">Reference proteome</keyword>
<keyword evidence="4" id="KW-0521">NADP</keyword>
<evidence type="ECO:0008006" key="12">
    <source>
        <dbReference type="Google" id="ProtNLM"/>
    </source>
</evidence>
<protein>
    <recommendedName>
        <fullName evidence="12">Sn-glycerol-1-phosphate dehydrogenase</fullName>
    </recommendedName>
</protein>
<name>A0ABP5MHL3_9MICO</name>
<reference evidence="11" key="1">
    <citation type="journal article" date="2019" name="Int. J. Syst. Evol. Microbiol.">
        <title>The Global Catalogue of Microorganisms (GCM) 10K type strain sequencing project: providing services to taxonomists for standard genome sequencing and annotation.</title>
        <authorList>
            <consortium name="The Broad Institute Genomics Platform"/>
            <consortium name="The Broad Institute Genome Sequencing Center for Infectious Disease"/>
            <person name="Wu L."/>
            <person name="Ma J."/>
        </authorList>
    </citation>
    <scope>NUCLEOTIDE SEQUENCE [LARGE SCALE GENOMIC DNA]</scope>
    <source>
        <strain evidence="11">JCM 16026</strain>
    </source>
</reference>
<keyword evidence="1" id="KW-0963">Cytoplasm</keyword>
<dbReference type="Gene3D" id="1.20.1090.10">
    <property type="entry name" value="Dehydroquinate synthase-like - alpha domain"/>
    <property type="match status" value="1"/>
</dbReference>
<evidence type="ECO:0000256" key="9">
    <source>
        <dbReference type="ARBA" id="ARBA00023264"/>
    </source>
</evidence>